<gene>
    <name evidence="1" type="ORF">SDC9_147019</name>
</gene>
<sequence length="208" mass="23457">MTTHASMGVVDPFRDTVYLDPSFDKIRAQGDTLGLIILRTMEEKAVEIREASINLRAKTLDLPLRNRLFRLAAAIGIMDADMTGWMKKRTEVAVWSIGPASFITFPGELYPEILNGGIVALSGRDIPVVPLETPPLRYMMQGTFRFGIGLANDEIGYIIPKSQWDEKKPYVYRDKPYYGEQNSLGPETAPLLYNELRQLLEELSGKPY</sequence>
<proteinExistence type="predicted"/>
<protein>
    <submittedName>
        <fullName evidence="1">Uncharacterized protein</fullName>
    </submittedName>
</protein>
<dbReference type="EMBL" id="VSSQ01045896">
    <property type="protein sequence ID" value="MPM99824.1"/>
    <property type="molecule type" value="Genomic_DNA"/>
</dbReference>
<reference evidence="1" key="1">
    <citation type="submission" date="2019-08" db="EMBL/GenBank/DDBJ databases">
        <authorList>
            <person name="Kucharzyk K."/>
            <person name="Murdoch R.W."/>
            <person name="Higgins S."/>
            <person name="Loffler F."/>
        </authorList>
    </citation>
    <scope>NUCLEOTIDE SEQUENCE</scope>
</reference>
<organism evidence="1">
    <name type="scientific">bioreactor metagenome</name>
    <dbReference type="NCBI Taxonomy" id="1076179"/>
    <lineage>
        <taxon>unclassified sequences</taxon>
        <taxon>metagenomes</taxon>
        <taxon>ecological metagenomes</taxon>
    </lineage>
</organism>
<name>A0A645ECR2_9ZZZZ</name>
<comment type="caution">
    <text evidence="1">The sequence shown here is derived from an EMBL/GenBank/DDBJ whole genome shotgun (WGS) entry which is preliminary data.</text>
</comment>
<dbReference type="AlphaFoldDB" id="A0A645ECR2"/>
<evidence type="ECO:0000313" key="1">
    <source>
        <dbReference type="EMBL" id="MPM99824.1"/>
    </source>
</evidence>
<accession>A0A645ECR2</accession>